<evidence type="ECO:0000313" key="11">
    <source>
        <dbReference type="Proteomes" id="UP001449225"/>
    </source>
</evidence>
<evidence type="ECO:0000256" key="5">
    <source>
        <dbReference type="ARBA" id="ARBA00023136"/>
    </source>
</evidence>
<evidence type="ECO:0000259" key="9">
    <source>
        <dbReference type="Pfam" id="PF09976"/>
    </source>
</evidence>
<dbReference type="Pfam" id="PF09976">
    <property type="entry name" value="TPR_21"/>
    <property type="match status" value="1"/>
</dbReference>
<dbReference type="Proteomes" id="UP001449225">
    <property type="component" value="Unassembled WGS sequence"/>
</dbReference>
<evidence type="ECO:0000256" key="2">
    <source>
        <dbReference type="ARBA" id="ARBA00022475"/>
    </source>
</evidence>
<dbReference type="EMBL" id="JBBMRA010000014">
    <property type="protein sequence ID" value="MEM5537451.1"/>
    <property type="molecule type" value="Genomic_DNA"/>
</dbReference>
<keyword evidence="5" id="KW-0472">Membrane</keyword>
<gene>
    <name evidence="10" type="ORF">WNY58_13730</name>
</gene>
<keyword evidence="11" id="KW-1185">Reference proteome</keyword>
<dbReference type="PIRSF" id="PIRSF006170">
    <property type="entry name" value="YfgM"/>
    <property type="match status" value="1"/>
</dbReference>
<reference evidence="10 11" key="1">
    <citation type="submission" date="2024-03" db="EMBL/GenBank/DDBJ databases">
        <title>Community enrichment and isolation of bacterial strains for fucoidan degradation.</title>
        <authorList>
            <person name="Sichert A."/>
        </authorList>
    </citation>
    <scope>NUCLEOTIDE SEQUENCE [LARGE SCALE GENOMIC DNA]</scope>
    <source>
        <strain evidence="10 11">AS76</strain>
    </source>
</reference>
<dbReference type="PANTHER" id="PTHR38035:SF1">
    <property type="entry name" value="ANCILLARY SECYEG TRANSLOCON SUBUNIT"/>
    <property type="match status" value="1"/>
</dbReference>
<evidence type="ECO:0000256" key="3">
    <source>
        <dbReference type="ARBA" id="ARBA00022692"/>
    </source>
</evidence>
<evidence type="ECO:0000256" key="1">
    <source>
        <dbReference type="ARBA" id="ARBA00004401"/>
    </source>
</evidence>
<feature type="domain" description="Ancillary SecYEG translocon subunit/Cell division coordinator CpoB TPR" evidence="9">
    <location>
        <begin position="15"/>
        <end position="214"/>
    </location>
</feature>
<comment type="subcellular location">
    <subcellularLocation>
        <location evidence="1">Cell membrane</location>
        <topology evidence="1">Single-pass type II membrane protein</topology>
    </subcellularLocation>
</comment>
<keyword evidence="3" id="KW-0812">Transmembrane</keyword>
<comment type="caution">
    <text evidence="10">The sequence shown here is derived from an EMBL/GenBank/DDBJ whole genome shotgun (WGS) entry which is preliminary data.</text>
</comment>
<proteinExistence type="inferred from homology"/>
<sequence>MAELRTEEEQVQALKSWWDENGKSLILGIAVALAAVLGWKGWQQHESVQAENGSILYQNLLDSVVGAIGPQQDEAKLATANHLSGQLKADYDDTAYANYAALIMARVAVEQGELDKALTELDWVLAHQPTESIFVLASMRKARIIADQGDADKALTIINSVPVAGYVVSINELKGDIYLAKGEIAQAKSAYETALNASTANNRPLLEMKLNDLAAQES</sequence>
<evidence type="ECO:0000256" key="6">
    <source>
        <dbReference type="ARBA" id="ARBA00023186"/>
    </source>
</evidence>
<evidence type="ECO:0000256" key="4">
    <source>
        <dbReference type="ARBA" id="ARBA00022989"/>
    </source>
</evidence>
<organism evidence="10 11">
    <name type="scientific">Neptuniibacter pectenicola</name>
    <dbReference type="NCBI Taxonomy" id="1806669"/>
    <lineage>
        <taxon>Bacteria</taxon>
        <taxon>Pseudomonadati</taxon>
        <taxon>Pseudomonadota</taxon>
        <taxon>Gammaproteobacteria</taxon>
        <taxon>Oceanospirillales</taxon>
        <taxon>Oceanospirillaceae</taxon>
        <taxon>Neptuniibacter</taxon>
    </lineage>
</organism>
<keyword evidence="2" id="KW-1003">Cell membrane</keyword>
<keyword evidence="4" id="KW-1133">Transmembrane helix</keyword>
<dbReference type="RefSeq" id="WP_067986731.1">
    <property type="nucleotide sequence ID" value="NZ_CAXBCE010000018.1"/>
</dbReference>
<dbReference type="PANTHER" id="PTHR38035">
    <property type="entry name" value="UPF0070 PROTEIN YFGM"/>
    <property type="match status" value="1"/>
</dbReference>
<evidence type="ECO:0000256" key="7">
    <source>
        <dbReference type="ARBA" id="ARBA00024197"/>
    </source>
</evidence>
<protein>
    <recommendedName>
        <fullName evidence="8">Ancillary SecYEG translocon subunit</fullName>
    </recommendedName>
</protein>
<dbReference type="InterPro" id="IPR018704">
    <property type="entry name" value="SecYEG/CpoB_TPR"/>
</dbReference>
<comment type="similarity">
    <text evidence="7">Belongs to the YfgM family.</text>
</comment>
<name>A0ABU9TVJ1_9GAMM</name>
<dbReference type="InterPro" id="IPR011990">
    <property type="entry name" value="TPR-like_helical_dom_sf"/>
</dbReference>
<evidence type="ECO:0000256" key="8">
    <source>
        <dbReference type="ARBA" id="ARBA00024235"/>
    </source>
</evidence>
<dbReference type="InterPro" id="IPR026039">
    <property type="entry name" value="YfgM"/>
</dbReference>
<dbReference type="Gene3D" id="1.25.40.10">
    <property type="entry name" value="Tetratricopeptide repeat domain"/>
    <property type="match status" value="1"/>
</dbReference>
<dbReference type="SUPFAM" id="SSF48452">
    <property type="entry name" value="TPR-like"/>
    <property type="match status" value="1"/>
</dbReference>
<evidence type="ECO:0000313" key="10">
    <source>
        <dbReference type="EMBL" id="MEM5537451.1"/>
    </source>
</evidence>
<accession>A0ABU9TVJ1</accession>
<keyword evidence="6" id="KW-0143">Chaperone</keyword>